<gene>
    <name evidence="3" type="ORF">C2845_PM08G01590</name>
</gene>
<comment type="similarity">
    <text evidence="1">Belongs to the 'GDSL' lipolytic enzyme family.</text>
</comment>
<keyword evidence="4" id="KW-1185">Reference proteome</keyword>
<dbReference type="AlphaFoldDB" id="A0A3L6QZ09"/>
<evidence type="ECO:0008006" key="5">
    <source>
        <dbReference type="Google" id="ProtNLM"/>
    </source>
</evidence>
<sequence>MERNITSVPPFNTSFGVQVGWFEQLKPSLCNTTAKECDDYLDRSLFVMGEFGGNDYVFLLAANKTLEQTRTYVPAIVKAIADGVERLIKLGAKRIVVPGNLPTGCIPIILTLYASPDKADYDRYGCLDKFNGLGATTTSSSGARSGRSGPSTRAPRSPPPTTSGPSSDSSRTRPTSVSTAARRWWRAAAPAAGTTTTPRRRAGSPARRRARTRPGR</sequence>
<dbReference type="STRING" id="4540.A0A3L6QZ09"/>
<evidence type="ECO:0000256" key="2">
    <source>
        <dbReference type="SAM" id="MobiDB-lite"/>
    </source>
</evidence>
<protein>
    <recommendedName>
        <fullName evidence="5">GDSL esterase/lipase</fullName>
    </recommendedName>
</protein>
<feature type="compositionally biased region" description="Basic residues" evidence="2">
    <location>
        <begin position="198"/>
        <end position="216"/>
    </location>
</feature>
<feature type="compositionally biased region" description="Low complexity" evidence="2">
    <location>
        <begin position="137"/>
        <end position="155"/>
    </location>
</feature>
<evidence type="ECO:0000313" key="3">
    <source>
        <dbReference type="EMBL" id="RLM92190.1"/>
    </source>
</evidence>
<organism evidence="3 4">
    <name type="scientific">Panicum miliaceum</name>
    <name type="common">Proso millet</name>
    <name type="synonym">Broomcorn millet</name>
    <dbReference type="NCBI Taxonomy" id="4540"/>
    <lineage>
        <taxon>Eukaryota</taxon>
        <taxon>Viridiplantae</taxon>
        <taxon>Streptophyta</taxon>
        <taxon>Embryophyta</taxon>
        <taxon>Tracheophyta</taxon>
        <taxon>Spermatophyta</taxon>
        <taxon>Magnoliopsida</taxon>
        <taxon>Liliopsida</taxon>
        <taxon>Poales</taxon>
        <taxon>Poaceae</taxon>
        <taxon>PACMAD clade</taxon>
        <taxon>Panicoideae</taxon>
        <taxon>Panicodae</taxon>
        <taxon>Paniceae</taxon>
        <taxon>Panicinae</taxon>
        <taxon>Panicum</taxon>
        <taxon>Panicum sect. Panicum</taxon>
    </lineage>
</organism>
<dbReference type="Proteomes" id="UP000275267">
    <property type="component" value="Unassembled WGS sequence"/>
</dbReference>
<reference evidence="4" key="1">
    <citation type="journal article" date="2019" name="Nat. Commun.">
        <title>The genome of broomcorn millet.</title>
        <authorList>
            <person name="Zou C."/>
            <person name="Miki D."/>
            <person name="Li D."/>
            <person name="Tang Q."/>
            <person name="Xiao L."/>
            <person name="Rajput S."/>
            <person name="Deng P."/>
            <person name="Jia W."/>
            <person name="Huang R."/>
            <person name="Zhang M."/>
            <person name="Sun Y."/>
            <person name="Hu J."/>
            <person name="Fu X."/>
            <person name="Schnable P.S."/>
            <person name="Li F."/>
            <person name="Zhang H."/>
            <person name="Feng B."/>
            <person name="Zhu X."/>
            <person name="Liu R."/>
            <person name="Schnable J.C."/>
            <person name="Zhu J.-K."/>
            <person name="Zhang H."/>
        </authorList>
    </citation>
    <scope>NUCLEOTIDE SEQUENCE [LARGE SCALE GENOMIC DNA]</scope>
</reference>
<name>A0A3L6QZ09_PANMI</name>
<dbReference type="PANTHER" id="PTHR22835:SF681">
    <property type="entry name" value="OS01G0216300 PROTEIN"/>
    <property type="match status" value="1"/>
</dbReference>
<feature type="compositionally biased region" description="Low complexity" evidence="2">
    <location>
        <begin position="163"/>
        <end position="197"/>
    </location>
</feature>
<evidence type="ECO:0000313" key="4">
    <source>
        <dbReference type="Proteomes" id="UP000275267"/>
    </source>
</evidence>
<dbReference type="EMBL" id="PQIB02000010">
    <property type="protein sequence ID" value="RLM92190.1"/>
    <property type="molecule type" value="Genomic_DNA"/>
</dbReference>
<dbReference type="OrthoDB" id="669221at2759"/>
<evidence type="ECO:0000256" key="1">
    <source>
        <dbReference type="ARBA" id="ARBA00008668"/>
    </source>
</evidence>
<feature type="region of interest" description="Disordered" evidence="2">
    <location>
        <begin position="137"/>
        <end position="216"/>
    </location>
</feature>
<dbReference type="InterPro" id="IPR036514">
    <property type="entry name" value="SGNH_hydro_sf"/>
</dbReference>
<proteinExistence type="inferred from homology"/>
<dbReference type="Gene3D" id="3.40.50.1110">
    <property type="entry name" value="SGNH hydrolase"/>
    <property type="match status" value="1"/>
</dbReference>
<comment type="caution">
    <text evidence="3">The sequence shown here is derived from an EMBL/GenBank/DDBJ whole genome shotgun (WGS) entry which is preliminary data.</text>
</comment>
<dbReference type="PANTHER" id="PTHR22835">
    <property type="entry name" value="ZINC FINGER FYVE DOMAIN CONTAINING PROTEIN"/>
    <property type="match status" value="1"/>
</dbReference>
<accession>A0A3L6QZ09</accession>